<dbReference type="Gene3D" id="3.30.450.20">
    <property type="entry name" value="PAS domain"/>
    <property type="match status" value="2"/>
</dbReference>
<feature type="domain" description="HAMP" evidence="3">
    <location>
        <begin position="147"/>
        <end position="198"/>
    </location>
</feature>
<keyword evidence="2" id="KW-0472">Membrane</keyword>
<keyword evidence="5" id="KW-1185">Reference proteome</keyword>
<evidence type="ECO:0000256" key="1">
    <source>
        <dbReference type="SAM" id="MobiDB-lite"/>
    </source>
</evidence>
<dbReference type="Proteomes" id="UP000239936">
    <property type="component" value="Unassembled WGS sequence"/>
</dbReference>
<feature type="transmembrane region" description="Helical" evidence="2">
    <location>
        <begin position="124"/>
        <end position="146"/>
    </location>
</feature>
<protein>
    <recommendedName>
        <fullName evidence="3">HAMP domain-containing protein</fullName>
    </recommendedName>
</protein>
<dbReference type="Pfam" id="PF00672">
    <property type="entry name" value="HAMP"/>
    <property type="match status" value="1"/>
</dbReference>
<accession>A0A2S7XPR5</accession>
<dbReference type="Gene3D" id="6.10.340.10">
    <property type="match status" value="1"/>
</dbReference>
<dbReference type="GO" id="GO:0016020">
    <property type="term" value="C:membrane"/>
    <property type="evidence" value="ECO:0007669"/>
    <property type="project" value="InterPro"/>
</dbReference>
<dbReference type="CDD" id="cd06225">
    <property type="entry name" value="HAMP"/>
    <property type="match status" value="1"/>
</dbReference>
<reference evidence="4 5" key="1">
    <citation type="submission" date="2018-01" db="EMBL/GenBank/DDBJ databases">
        <title>The complete genome sequence of Chromatium okenii LaCa, a purple sulfur bacterium with a turbulent life.</title>
        <authorList>
            <person name="Luedin S.M."/>
            <person name="Liechti N."/>
            <person name="Storelli N."/>
            <person name="Danza F."/>
            <person name="Wittwer M."/>
            <person name="Pothier J.F."/>
            <person name="Tonolla M.A."/>
        </authorList>
    </citation>
    <scope>NUCLEOTIDE SEQUENCE [LARGE SCALE GENOMIC DNA]</scope>
    <source>
        <strain evidence="4 5">LaCa</strain>
    </source>
</reference>
<dbReference type="OrthoDB" id="2489132at2"/>
<dbReference type="SUPFAM" id="SSF158472">
    <property type="entry name" value="HAMP domain-like"/>
    <property type="match status" value="1"/>
</dbReference>
<evidence type="ECO:0000313" key="4">
    <source>
        <dbReference type="EMBL" id="PQJ95666.1"/>
    </source>
</evidence>
<dbReference type="EMBL" id="PPGH01000037">
    <property type="protein sequence ID" value="PQJ95666.1"/>
    <property type="molecule type" value="Genomic_DNA"/>
</dbReference>
<keyword evidence="2" id="KW-1133">Transmembrane helix</keyword>
<dbReference type="PROSITE" id="PS50885">
    <property type="entry name" value="HAMP"/>
    <property type="match status" value="1"/>
</dbReference>
<evidence type="ECO:0000313" key="5">
    <source>
        <dbReference type="Proteomes" id="UP000239936"/>
    </source>
</evidence>
<name>A0A2S7XPR5_9GAMM</name>
<dbReference type="InterPro" id="IPR003660">
    <property type="entry name" value="HAMP_dom"/>
</dbReference>
<sequence length="221" mass="23890">MVSLMVPILSEGRFLGSVGADYPLLGLQNILEDVRPFGSGSASLLSNAGLYASHPDSSRLGQPANDLPAEALAAIKAGKPYQFVTDTGLMSLIRPITPGKAMNTWALLLTFPLEAALADARQMMLFTALIGAVGLLILAALIWPLLTRLIRPLQVLAQTLSDWNGDVSQQVQVERHDEIGVIGAAFNAFMGRCGFGRRHRRGKSASQRDDAGIERRNRWRG</sequence>
<dbReference type="AlphaFoldDB" id="A0A2S7XPR5"/>
<feature type="region of interest" description="Disordered" evidence="1">
    <location>
        <begin position="197"/>
        <end position="221"/>
    </location>
</feature>
<feature type="compositionally biased region" description="Basic and acidic residues" evidence="1">
    <location>
        <begin position="206"/>
        <end position="221"/>
    </location>
</feature>
<dbReference type="GO" id="GO:0007165">
    <property type="term" value="P:signal transduction"/>
    <property type="evidence" value="ECO:0007669"/>
    <property type="project" value="InterPro"/>
</dbReference>
<evidence type="ECO:0000256" key="2">
    <source>
        <dbReference type="SAM" id="Phobius"/>
    </source>
</evidence>
<comment type="caution">
    <text evidence="4">The sequence shown here is derived from an EMBL/GenBank/DDBJ whole genome shotgun (WGS) entry which is preliminary data.</text>
</comment>
<organism evidence="4 5">
    <name type="scientific">Chromatium okenii</name>
    <dbReference type="NCBI Taxonomy" id="61644"/>
    <lineage>
        <taxon>Bacteria</taxon>
        <taxon>Pseudomonadati</taxon>
        <taxon>Pseudomonadota</taxon>
        <taxon>Gammaproteobacteria</taxon>
        <taxon>Chromatiales</taxon>
        <taxon>Chromatiaceae</taxon>
        <taxon>Chromatium</taxon>
    </lineage>
</organism>
<keyword evidence="2" id="KW-0812">Transmembrane</keyword>
<gene>
    <name evidence="4" type="ORF">CXB77_16465</name>
</gene>
<evidence type="ECO:0000259" key="3">
    <source>
        <dbReference type="PROSITE" id="PS50885"/>
    </source>
</evidence>
<proteinExistence type="predicted"/>